<dbReference type="EMBL" id="JACVVK020000124">
    <property type="protein sequence ID" value="KAK7490655.1"/>
    <property type="molecule type" value="Genomic_DNA"/>
</dbReference>
<protein>
    <recommendedName>
        <fullName evidence="5">Secreted protein</fullName>
    </recommendedName>
</protein>
<evidence type="ECO:0000313" key="4">
    <source>
        <dbReference type="Proteomes" id="UP001519460"/>
    </source>
</evidence>
<evidence type="ECO:0000313" key="3">
    <source>
        <dbReference type="EMBL" id="KAK7490655.1"/>
    </source>
</evidence>
<keyword evidence="2" id="KW-0732">Signal</keyword>
<comment type="caution">
    <text evidence="3">The sequence shown here is derived from an EMBL/GenBank/DDBJ whole genome shotgun (WGS) entry which is preliminary data.</text>
</comment>
<keyword evidence="4" id="KW-1185">Reference proteome</keyword>
<feature type="compositionally biased region" description="Polar residues" evidence="1">
    <location>
        <begin position="41"/>
        <end position="64"/>
    </location>
</feature>
<dbReference type="AlphaFoldDB" id="A0ABD0KTZ3"/>
<evidence type="ECO:0000256" key="1">
    <source>
        <dbReference type="SAM" id="MobiDB-lite"/>
    </source>
</evidence>
<accession>A0ABD0KTZ3</accession>
<feature type="non-terminal residue" evidence="3">
    <location>
        <position position="131"/>
    </location>
</feature>
<dbReference type="Proteomes" id="UP001519460">
    <property type="component" value="Unassembled WGS sequence"/>
</dbReference>
<feature type="chain" id="PRO_5044773195" description="Secreted protein" evidence="2">
    <location>
        <begin position="23"/>
        <end position="131"/>
    </location>
</feature>
<reference evidence="3 4" key="1">
    <citation type="journal article" date="2023" name="Sci. Data">
        <title>Genome assembly of the Korean intertidal mud-creeper Batillaria attramentaria.</title>
        <authorList>
            <person name="Patra A.K."/>
            <person name="Ho P.T."/>
            <person name="Jun S."/>
            <person name="Lee S.J."/>
            <person name="Kim Y."/>
            <person name="Won Y.J."/>
        </authorList>
    </citation>
    <scope>NUCLEOTIDE SEQUENCE [LARGE SCALE GENOMIC DNA]</scope>
    <source>
        <strain evidence="3">Wonlab-2016</strain>
    </source>
</reference>
<feature type="region of interest" description="Disordered" evidence="1">
    <location>
        <begin position="41"/>
        <end position="131"/>
    </location>
</feature>
<feature type="signal peptide" evidence="2">
    <location>
        <begin position="1"/>
        <end position="22"/>
    </location>
</feature>
<name>A0ABD0KTZ3_9CAEN</name>
<gene>
    <name evidence="3" type="ORF">BaRGS_00018072</name>
</gene>
<organism evidence="3 4">
    <name type="scientific">Batillaria attramentaria</name>
    <dbReference type="NCBI Taxonomy" id="370345"/>
    <lineage>
        <taxon>Eukaryota</taxon>
        <taxon>Metazoa</taxon>
        <taxon>Spiralia</taxon>
        <taxon>Lophotrochozoa</taxon>
        <taxon>Mollusca</taxon>
        <taxon>Gastropoda</taxon>
        <taxon>Caenogastropoda</taxon>
        <taxon>Sorbeoconcha</taxon>
        <taxon>Cerithioidea</taxon>
        <taxon>Batillariidae</taxon>
        <taxon>Batillaria</taxon>
    </lineage>
</organism>
<evidence type="ECO:0000256" key="2">
    <source>
        <dbReference type="SAM" id="SignalP"/>
    </source>
</evidence>
<proteinExistence type="predicted"/>
<evidence type="ECO:0008006" key="5">
    <source>
        <dbReference type="Google" id="ProtNLM"/>
    </source>
</evidence>
<sequence>MRIALPLHAHVLLILSFHRCDTTEWHHVTYESKRLAKVSQRVTANTPSSLNKLSNVQSPGQTRRQVAGPGPKQHPLARCQSPPAGKKGIPESPAISPGTTTERSTPLDAGSARSITLHEATGPLTRSVQLD</sequence>